<dbReference type="OrthoDB" id="17687at2759"/>
<feature type="non-terminal residue" evidence="2">
    <location>
        <position position="352"/>
    </location>
</feature>
<keyword evidence="3" id="KW-1185">Reference proteome</keyword>
<dbReference type="AlphaFoldDB" id="A0A7K6B4E3"/>
<dbReference type="PANTHER" id="PTHR47666:SF3">
    <property type="entry name" value="TBC1 DOMAIN FAMILY MEMBER 9"/>
    <property type="match status" value="1"/>
</dbReference>
<proteinExistence type="predicted"/>
<comment type="caution">
    <text evidence="2">The sequence shown here is derived from an EMBL/GenBank/DDBJ whole genome shotgun (WGS) entry which is preliminary data.</text>
</comment>
<evidence type="ECO:0000313" key="2">
    <source>
        <dbReference type="EMBL" id="NWU97168.1"/>
    </source>
</evidence>
<gene>
    <name evidence="2" type="primary">Tbc1d9_1</name>
    <name evidence="2" type="ORF">UPUEPO_R10019</name>
</gene>
<reference evidence="2 3" key="1">
    <citation type="submission" date="2019-09" db="EMBL/GenBank/DDBJ databases">
        <title>Bird 10,000 Genomes (B10K) Project - Family phase.</title>
        <authorList>
            <person name="Zhang G."/>
        </authorList>
    </citation>
    <scope>NUCLEOTIDE SEQUENCE [LARGE SCALE GENOMIC DNA]</scope>
    <source>
        <strain evidence="2">B10K-DU-012-37</strain>
    </source>
</reference>
<dbReference type="EMBL" id="VZRI01009172">
    <property type="protein sequence ID" value="NWU97168.1"/>
    <property type="molecule type" value="Genomic_DNA"/>
</dbReference>
<dbReference type="Proteomes" id="UP000544127">
    <property type="component" value="Unassembled WGS sequence"/>
</dbReference>
<evidence type="ECO:0000256" key="1">
    <source>
        <dbReference type="SAM" id="MobiDB-lite"/>
    </source>
</evidence>
<organism evidence="2 3">
    <name type="scientific">Upupa epops</name>
    <name type="common">Eurasian hoopoe</name>
    <dbReference type="NCBI Taxonomy" id="57439"/>
    <lineage>
        <taxon>Eukaryota</taxon>
        <taxon>Metazoa</taxon>
        <taxon>Chordata</taxon>
        <taxon>Craniata</taxon>
        <taxon>Vertebrata</taxon>
        <taxon>Euteleostomi</taxon>
        <taxon>Archelosauria</taxon>
        <taxon>Archosauria</taxon>
        <taxon>Dinosauria</taxon>
        <taxon>Saurischia</taxon>
        <taxon>Theropoda</taxon>
        <taxon>Coelurosauria</taxon>
        <taxon>Aves</taxon>
        <taxon>Neognathae</taxon>
        <taxon>Neoaves</taxon>
        <taxon>Telluraves</taxon>
        <taxon>Coraciimorphae</taxon>
        <taxon>Bucerotiformes</taxon>
        <taxon>Upupidae</taxon>
        <taxon>Upupa</taxon>
    </lineage>
</organism>
<evidence type="ECO:0000313" key="3">
    <source>
        <dbReference type="Proteomes" id="UP000544127"/>
    </source>
</evidence>
<dbReference type="PANTHER" id="PTHR47666">
    <property type="entry name" value="PROTEIN VASCULAR ASSOCIATED DEATH 1, CHLOROPLASTIC"/>
    <property type="match status" value="1"/>
</dbReference>
<feature type="region of interest" description="Disordered" evidence="1">
    <location>
        <begin position="222"/>
        <end position="245"/>
    </location>
</feature>
<accession>A0A7K6B4E3</accession>
<sequence>LGAACHGDLTEKLKLLYRMHVLPDPSPEQEEPDSAFEATHYFFEDITPECTHIGDLDSRNKQGADDGFVGVSLKTDKGKKSSEENRNYLRIWTQENKSKAKNPKDMPKLNQGQFIELSKTMYNMFSEDPNEQDLYHATAAMTSLLLEIGEVGKLFCGQPTKETDSNTNSSSKTIQRELFQKKEHQQYPLEQHKMFHSSLITSDEEAVCTDRTLSMQMEDIKLEDSSPRDNGACSSMLISDDDTKDDSSVSSYSVLSACSHEEEKLHCEDIGEDTVLVQSNHTASLRRSTSIDRDWAITFEQFLASLLTEPALVRYFDKPVSMMARITNAKNIRMMGKPVTSASDYEISTMSG</sequence>
<protein>
    <submittedName>
        <fullName evidence="2">TBCD9 protein</fullName>
    </submittedName>
</protein>
<feature type="non-terminal residue" evidence="2">
    <location>
        <position position="1"/>
    </location>
</feature>
<name>A0A7K6B4E3_UPUEP</name>